<evidence type="ECO:0000256" key="3">
    <source>
        <dbReference type="ARBA" id="ARBA00004496"/>
    </source>
</evidence>
<proteinExistence type="inferred from homology"/>
<dbReference type="STRING" id="6336.A0A0V0SK69"/>
<dbReference type="InterPro" id="IPR036866">
    <property type="entry name" value="RibonucZ/Hydroxyglut_hydro"/>
</dbReference>
<dbReference type="Proteomes" id="UP000054630">
    <property type="component" value="Unassembled WGS sequence"/>
</dbReference>
<keyword evidence="11" id="KW-0539">Nucleus</keyword>
<dbReference type="AlphaFoldDB" id="A0A0V0SK69"/>
<gene>
    <name evidence="14" type="primary">cpsf3l</name>
    <name evidence="14" type="ORF">T07_7858</name>
</gene>
<dbReference type="Pfam" id="PF01187">
    <property type="entry name" value="MIF"/>
    <property type="match status" value="1"/>
</dbReference>
<evidence type="ECO:0000256" key="5">
    <source>
        <dbReference type="ARBA" id="ARBA00007093"/>
    </source>
</evidence>
<feature type="domain" description="Metallo-beta-lactamase" evidence="12">
    <location>
        <begin position="16"/>
        <end position="211"/>
    </location>
</feature>
<dbReference type="InterPro" id="IPR001279">
    <property type="entry name" value="Metallo-B-lactamas"/>
</dbReference>
<dbReference type="GO" id="GO:0005737">
    <property type="term" value="C:cytoplasm"/>
    <property type="evidence" value="ECO:0007669"/>
    <property type="project" value="UniProtKB-SubCell"/>
</dbReference>
<dbReference type="GO" id="GO:0004521">
    <property type="term" value="F:RNA endonuclease activity"/>
    <property type="evidence" value="ECO:0007669"/>
    <property type="project" value="TreeGrafter"/>
</dbReference>
<dbReference type="InterPro" id="IPR050698">
    <property type="entry name" value="MBL"/>
</dbReference>
<protein>
    <recommendedName>
        <fullName evidence="6">Integrator complex subunit 11</fullName>
    </recommendedName>
</protein>
<comment type="similarity">
    <text evidence="4">Belongs to the MIF family.</text>
</comment>
<dbReference type="OrthoDB" id="10249535at2759"/>
<dbReference type="Pfam" id="PF00753">
    <property type="entry name" value="Lactamase_B"/>
    <property type="match status" value="1"/>
</dbReference>
<dbReference type="InterPro" id="IPR014347">
    <property type="entry name" value="Tautomerase/MIF_sf"/>
</dbReference>
<evidence type="ECO:0000313" key="14">
    <source>
        <dbReference type="EMBL" id="KRX27154.1"/>
    </source>
</evidence>
<evidence type="ECO:0000256" key="1">
    <source>
        <dbReference type="ARBA" id="ARBA00001947"/>
    </source>
</evidence>
<dbReference type="EMBL" id="JYDL01000004">
    <property type="protein sequence ID" value="KRX27154.1"/>
    <property type="molecule type" value="Genomic_DNA"/>
</dbReference>
<comment type="caution">
    <text evidence="14">The sequence shown here is derived from an EMBL/GenBank/DDBJ whole genome shotgun (WGS) entry which is preliminary data.</text>
</comment>
<dbReference type="GO" id="GO:0046872">
    <property type="term" value="F:metal ion binding"/>
    <property type="evidence" value="ECO:0007669"/>
    <property type="project" value="UniProtKB-KW"/>
</dbReference>
<keyword evidence="9" id="KW-0378">Hydrolase</keyword>
<dbReference type="Gene3D" id="3.40.50.10890">
    <property type="match status" value="1"/>
</dbReference>
<dbReference type="SUPFAM" id="SSF55331">
    <property type="entry name" value="Tautomerase/MIF"/>
    <property type="match status" value="1"/>
</dbReference>
<evidence type="ECO:0000256" key="11">
    <source>
        <dbReference type="ARBA" id="ARBA00023242"/>
    </source>
</evidence>
<evidence type="ECO:0000259" key="12">
    <source>
        <dbReference type="SMART" id="SM00849"/>
    </source>
</evidence>
<evidence type="ECO:0000313" key="15">
    <source>
        <dbReference type="Proteomes" id="UP000054630"/>
    </source>
</evidence>
<accession>A0A0V0SK69</accession>
<keyword evidence="10" id="KW-0862">Zinc</keyword>
<dbReference type="InterPro" id="IPR041897">
    <property type="entry name" value="INTS11-like_MBL-fold"/>
</dbReference>
<keyword evidence="8" id="KW-0479">Metal-binding</keyword>
<name>A0A0V0SK69_9BILA</name>
<comment type="similarity">
    <text evidence="5">Belongs to the metallo-beta-lactamase superfamily. RNA-metabolizing metallo-beta-lactamase-like family. INTS11 subfamily.</text>
</comment>
<dbReference type="Gene3D" id="3.60.15.10">
    <property type="entry name" value="Ribonuclease Z/Hydroxyacylglutathione hydrolase-like"/>
    <property type="match status" value="1"/>
</dbReference>
<evidence type="ECO:0000256" key="9">
    <source>
        <dbReference type="ARBA" id="ARBA00022801"/>
    </source>
</evidence>
<feature type="domain" description="Beta-Casp" evidence="13">
    <location>
        <begin position="212"/>
        <end position="330"/>
    </location>
</feature>
<dbReference type="Pfam" id="PF07521">
    <property type="entry name" value="RMMBL"/>
    <property type="match status" value="1"/>
</dbReference>
<dbReference type="SUPFAM" id="SSF56281">
    <property type="entry name" value="Metallo-hydrolase/oxidoreductase"/>
    <property type="match status" value="1"/>
</dbReference>
<evidence type="ECO:0000256" key="6">
    <source>
        <dbReference type="ARBA" id="ARBA00016810"/>
    </source>
</evidence>
<dbReference type="GO" id="GO:0016180">
    <property type="term" value="P:snRNA processing"/>
    <property type="evidence" value="ECO:0007669"/>
    <property type="project" value="TreeGrafter"/>
</dbReference>
<keyword evidence="7" id="KW-0963">Cytoplasm</keyword>
<dbReference type="InterPro" id="IPR022712">
    <property type="entry name" value="Beta_Casp"/>
</dbReference>
<dbReference type="InterPro" id="IPR011108">
    <property type="entry name" value="RMMBL"/>
</dbReference>
<dbReference type="PANTHER" id="PTHR11203:SF37">
    <property type="entry name" value="INTEGRATOR COMPLEX SUBUNIT 11"/>
    <property type="match status" value="1"/>
</dbReference>
<evidence type="ECO:0000256" key="10">
    <source>
        <dbReference type="ARBA" id="ARBA00022833"/>
    </source>
</evidence>
<dbReference type="SMART" id="SM01027">
    <property type="entry name" value="Beta-Casp"/>
    <property type="match status" value="1"/>
</dbReference>
<comment type="subcellular location">
    <subcellularLocation>
        <location evidence="3">Cytoplasm</location>
    </subcellularLocation>
    <subcellularLocation>
        <location evidence="2">Nucleus</location>
    </subcellularLocation>
</comment>
<organism evidence="14 15">
    <name type="scientific">Trichinella nelsoni</name>
    <dbReference type="NCBI Taxonomy" id="6336"/>
    <lineage>
        <taxon>Eukaryota</taxon>
        <taxon>Metazoa</taxon>
        <taxon>Ecdysozoa</taxon>
        <taxon>Nematoda</taxon>
        <taxon>Enoplea</taxon>
        <taxon>Dorylaimia</taxon>
        <taxon>Trichinellida</taxon>
        <taxon>Trichinellidae</taxon>
        <taxon>Trichinella</taxon>
    </lineage>
</organism>
<dbReference type="GO" id="GO:0005634">
    <property type="term" value="C:nucleus"/>
    <property type="evidence" value="ECO:0007669"/>
    <property type="project" value="UniProtKB-SubCell"/>
</dbReference>
<evidence type="ECO:0000256" key="8">
    <source>
        <dbReference type="ARBA" id="ARBA00022723"/>
    </source>
</evidence>
<sequence>MPEIKIVPLGAGQEVGRSCILVTIGGKNVMLDCGMHMGFNDERRFPDFSYITQKGKLDDFIDCVIISHFHLDHCGALPYMTEMVGYNGPIYMTIPTKAIVPVLLEDFRKVQVKYRNDPFIFTSNMIKDCMNKVKTISLHEELMGDFNMTPDRHLGPAEIDRCRPDVLISESTYATTIRDSKRARERDFLKKVHDCINNGGKVLIPVFALGRAQELCILLESYWERMNLSIPIYVSKGMAEKAVDYYKLFVTWTSEKIKKTFVKRNMFDFKHVLPFEDSFADTPGPMVVFATPGMLHSGQSLKIFKKWATNEKNMVIMPGYCVQGTVGSKLIAGVRKLDFENGATLEVKLSVEYMSFSAHADSKGIVQLIRNCDPRHVLFVHGEDSKMEFLKQKVEPIPVLKPRNGQNVAVNTIPSIVIETSPQLLKDSLSNFNHPVDPDIFQASLFVDKNLKSIELLRSDEVLKRMEWEPHQVEFILDVGVCEGGLNCLLEQIQQEMYETGRFQSHFKSGTNDLIIDNEVILSVYSEKELRVVFQRGKIGMVSSCLVSFEMPIFTIITNKKTAPKDFHRLLTDLLAELLKKPKELVVVDLLLDQKMEFGGADDPCLIGVVRAVGRISAEENAQYAERLSEFLHQQLGIRPQRMYIRYLNMDGFYVGWSGCLRA</sequence>
<dbReference type="CDD" id="cd16291">
    <property type="entry name" value="INTS11-like_MBL-fold"/>
    <property type="match status" value="1"/>
</dbReference>
<evidence type="ECO:0000256" key="4">
    <source>
        <dbReference type="ARBA" id="ARBA00005851"/>
    </source>
</evidence>
<dbReference type="GO" id="GO:0016787">
    <property type="term" value="F:hydrolase activity"/>
    <property type="evidence" value="ECO:0007669"/>
    <property type="project" value="UniProtKB-KW"/>
</dbReference>
<evidence type="ECO:0000256" key="2">
    <source>
        <dbReference type="ARBA" id="ARBA00004123"/>
    </source>
</evidence>
<dbReference type="Pfam" id="PF10996">
    <property type="entry name" value="Beta-Casp"/>
    <property type="match status" value="1"/>
</dbReference>
<dbReference type="FunFam" id="3.40.50.10890:FF:000002">
    <property type="entry name" value="Integrator complex subunit 11"/>
    <property type="match status" value="1"/>
</dbReference>
<comment type="cofactor">
    <cofactor evidence="1">
        <name>Zn(2+)</name>
        <dbReference type="ChEBI" id="CHEBI:29105"/>
    </cofactor>
</comment>
<dbReference type="PANTHER" id="PTHR11203">
    <property type="entry name" value="CLEAVAGE AND POLYADENYLATION SPECIFICITY FACTOR FAMILY MEMBER"/>
    <property type="match status" value="1"/>
</dbReference>
<evidence type="ECO:0000256" key="7">
    <source>
        <dbReference type="ARBA" id="ARBA00022490"/>
    </source>
</evidence>
<dbReference type="InterPro" id="IPR001398">
    <property type="entry name" value="Macrophage_inhib_fac"/>
</dbReference>
<reference evidence="14 15" key="1">
    <citation type="submission" date="2015-01" db="EMBL/GenBank/DDBJ databases">
        <title>Evolution of Trichinella species and genotypes.</title>
        <authorList>
            <person name="Korhonen P.K."/>
            <person name="Edoardo P."/>
            <person name="Giuseppe L.R."/>
            <person name="Gasser R.B."/>
        </authorList>
    </citation>
    <scope>NUCLEOTIDE SEQUENCE [LARGE SCALE GENOMIC DNA]</scope>
    <source>
        <strain evidence="14">ISS37</strain>
    </source>
</reference>
<dbReference type="Gene3D" id="3.30.429.10">
    <property type="entry name" value="Macrophage Migration Inhibitory Factor"/>
    <property type="match status" value="1"/>
</dbReference>
<evidence type="ECO:0000259" key="13">
    <source>
        <dbReference type="SMART" id="SM01027"/>
    </source>
</evidence>
<keyword evidence="15" id="KW-1185">Reference proteome</keyword>
<dbReference type="SMART" id="SM00849">
    <property type="entry name" value="Lactamase_B"/>
    <property type="match status" value="1"/>
</dbReference>